<sequence length="116" mass="12943">MHAMEQYLSNKDHPHVAQLSLRGGHREAVKGAFRELQMLDHMRRSPALTSKLPSPAPVDALDHLTRLVGGRFHERPCALICRHQLLEAVREHMASEAAPQPARTTSSGSWPPCRVV</sequence>
<protein>
    <submittedName>
        <fullName evidence="2">Uncharacterized protein</fullName>
    </submittedName>
</protein>
<evidence type="ECO:0000256" key="1">
    <source>
        <dbReference type="SAM" id="MobiDB-lite"/>
    </source>
</evidence>
<dbReference type="AlphaFoldDB" id="A0A0G4FUT1"/>
<gene>
    <name evidence="2" type="ORF">Vbra_22948</name>
</gene>
<proteinExistence type="predicted"/>
<name>A0A0G4FUT1_VITBC</name>
<evidence type="ECO:0000313" key="2">
    <source>
        <dbReference type="EMBL" id="CEM18710.1"/>
    </source>
</evidence>
<feature type="region of interest" description="Disordered" evidence="1">
    <location>
        <begin position="93"/>
        <end position="116"/>
    </location>
</feature>
<reference evidence="2 3" key="1">
    <citation type="submission" date="2014-11" db="EMBL/GenBank/DDBJ databases">
        <authorList>
            <person name="Zhu J."/>
            <person name="Qi W."/>
            <person name="Song R."/>
        </authorList>
    </citation>
    <scope>NUCLEOTIDE SEQUENCE [LARGE SCALE GENOMIC DNA]</scope>
</reference>
<dbReference type="InParanoid" id="A0A0G4FUT1"/>
<dbReference type="EMBL" id="CDMY01000507">
    <property type="protein sequence ID" value="CEM18710.1"/>
    <property type="molecule type" value="Genomic_DNA"/>
</dbReference>
<evidence type="ECO:0000313" key="3">
    <source>
        <dbReference type="Proteomes" id="UP000041254"/>
    </source>
</evidence>
<organism evidence="2 3">
    <name type="scientific">Vitrella brassicaformis (strain CCMP3155)</name>
    <dbReference type="NCBI Taxonomy" id="1169540"/>
    <lineage>
        <taxon>Eukaryota</taxon>
        <taxon>Sar</taxon>
        <taxon>Alveolata</taxon>
        <taxon>Colpodellida</taxon>
        <taxon>Vitrellaceae</taxon>
        <taxon>Vitrella</taxon>
    </lineage>
</organism>
<keyword evidence="3" id="KW-1185">Reference proteome</keyword>
<dbReference type="VEuPathDB" id="CryptoDB:Vbra_22948"/>
<dbReference type="Proteomes" id="UP000041254">
    <property type="component" value="Unassembled WGS sequence"/>
</dbReference>
<accession>A0A0G4FUT1</accession>